<comment type="caution">
    <text evidence="3">The sequence shown here is derived from an EMBL/GenBank/DDBJ whole genome shotgun (WGS) entry which is preliminary data.</text>
</comment>
<evidence type="ECO:0000259" key="2">
    <source>
        <dbReference type="Pfam" id="PF20182"/>
    </source>
</evidence>
<feature type="transmembrane region" description="Helical" evidence="1">
    <location>
        <begin position="72"/>
        <end position="93"/>
    </location>
</feature>
<dbReference type="OrthoDB" id="4546060at2"/>
<dbReference type="EMBL" id="QQAZ01000010">
    <property type="protein sequence ID" value="RDI46650.1"/>
    <property type="molecule type" value="Genomic_DNA"/>
</dbReference>
<feature type="transmembrane region" description="Helical" evidence="1">
    <location>
        <begin position="7"/>
        <end position="27"/>
    </location>
</feature>
<evidence type="ECO:0000313" key="3">
    <source>
        <dbReference type="EMBL" id="RDI46650.1"/>
    </source>
</evidence>
<gene>
    <name evidence="3" type="ORF">DFR68_11055</name>
</gene>
<keyword evidence="4" id="KW-1185">Reference proteome</keyword>
<protein>
    <recommendedName>
        <fullName evidence="2">DUF6545 domain-containing protein</fullName>
    </recommendedName>
</protein>
<name>A0A370GTL2_9NOCA</name>
<evidence type="ECO:0000313" key="4">
    <source>
        <dbReference type="Proteomes" id="UP000255355"/>
    </source>
</evidence>
<keyword evidence="1" id="KW-0472">Membrane</keyword>
<proteinExistence type="predicted"/>
<sequence length="405" mass="43926">MTSSVSAAIAWPLIGLLVFVVAVRWRWFNGSGAEQYLNTTLTVIAATQLLREHAVQKAVAAASPVTVTAVQQLSLCTIVVSIGPFLCVIDLLSGKEPAVVRRRQFAYYALAVLLSIAMLAAGSRARQEGRPVEVSGGTAEVLVWVAFAVLPLYLAFQMIRRCRAEFRQPGITGGEKAVLTGIAAAGAAIGVTTAVALVLAVLQEFDVVDSVEYRLQTNSRNFFWIATIIALVAAAPLVKSLGEFLGIDATSRRRRRLQPLWRSLVDLFPDSRLPLDDDPPARRATVLQLHRTAVEIRDAMLELRPYFREIDPSDFARFIAAERVPQAETDFANHALRLAYAAHLRAAPAESPGDATDMPLSSAPATLGEEVAELVRLAAWWPAACRFVASHPPDTAIDTTPEPAR</sequence>
<feature type="transmembrane region" description="Helical" evidence="1">
    <location>
        <begin position="177"/>
        <end position="202"/>
    </location>
</feature>
<keyword evidence="1" id="KW-0812">Transmembrane</keyword>
<feature type="domain" description="DUF6545" evidence="2">
    <location>
        <begin position="250"/>
        <end position="381"/>
    </location>
</feature>
<dbReference type="Pfam" id="PF20182">
    <property type="entry name" value="DUF6545"/>
    <property type="match status" value="1"/>
</dbReference>
<accession>A0A370GTL2</accession>
<reference evidence="3 4" key="1">
    <citation type="submission" date="2018-07" db="EMBL/GenBank/DDBJ databases">
        <title>Genomic Encyclopedia of Type Strains, Phase IV (KMG-IV): sequencing the most valuable type-strain genomes for metagenomic binning, comparative biology and taxonomic classification.</title>
        <authorList>
            <person name="Goeker M."/>
        </authorList>
    </citation>
    <scope>NUCLEOTIDE SEQUENCE [LARGE SCALE GENOMIC DNA]</scope>
    <source>
        <strain evidence="3 4">DSM 44952</strain>
    </source>
</reference>
<feature type="transmembrane region" description="Helical" evidence="1">
    <location>
        <begin position="105"/>
        <end position="125"/>
    </location>
</feature>
<feature type="transmembrane region" description="Helical" evidence="1">
    <location>
        <begin position="222"/>
        <end position="247"/>
    </location>
</feature>
<dbReference type="AlphaFoldDB" id="A0A370GTL2"/>
<dbReference type="NCBIfam" id="NF042915">
    <property type="entry name" value="MAB_1171c_fam"/>
    <property type="match status" value="1"/>
</dbReference>
<evidence type="ECO:0000256" key="1">
    <source>
        <dbReference type="SAM" id="Phobius"/>
    </source>
</evidence>
<dbReference type="RefSeq" id="WP_068031414.1">
    <property type="nucleotide sequence ID" value="NZ_QQAZ01000010.1"/>
</dbReference>
<keyword evidence="1" id="KW-1133">Transmembrane helix</keyword>
<organism evidence="3 4">
    <name type="scientific">Nocardia mexicana</name>
    <dbReference type="NCBI Taxonomy" id="279262"/>
    <lineage>
        <taxon>Bacteria</taxon>
        <taxon>Bacillati</taxon>
        <taxon>Actinomycetota</taxon>
        <taxon>Actinomycetes</taxon>
        <taxon>Mycobacteriales</taxon>
        <taxon>Nocardiaceae</taxon>
        <taxon>Nocardia</taxon>
    </lineage>
</organism>
<dbReference type="Proteomes" id="UP000255355">
    <property type="component" value="Unassembled WGS sequence"/>
</dbReference>
<dbReference type="InterPro" id="IPR046675">
    <property type="entry name" value="DUF6545"/>
</dbReference>
<feature type="transmembrane region" description="Helical" evidence="1">
    <location>
        <begin position="137"/>
        <end position="156"/>
    </location>
</feature>
<dbReference type="InterPro" id="IPR050039">
    <property type="entry name" value="MAB_1171c-like"/>
</dbReference>
<dbReference type="STRING" id="1210089.GCA_001613165_07516"/>